<evidence type="ECO:0000256" key="2">
    <source>
        <dbReference type="ARBA" id="ARBA00022857"/>
    </source>
</evidence>
<dbReference type="SUPFAM" id="SSF51735">
    <property type="entry name" value="NAD(P)-binding Rossmann-fold domains"/>
    <property type="match status" value="1"/>
</dbReference>
<reference evidence="6" key="1">
    <citation type="submission" date="2015-09" db="EMBL/GenBank/DDBJ databases">
        <authorList>
            <person name="Graham D.E."/>
            <person name="Mahan K.M."/>
            <person name="Klingeman D.M."/>
            <person name="Fida T."/>
            <person name="Giannone R.J."/>
            <person name="Hettich R.L."/>
            <person name="Parry R.J."/>
            <person name="Spain J.C."/>
        </authorList>
    </citation>
    <scope>NUCLEOTIDE SEQUENCE [LARGE SCALE GENOMIC DNA]</scope>
    <source>
        <strain evidence="6">JCM 4701</strain>
    </source>
</reference>
<dbReference type="GO" id="GO:0016491">
    <property type="term" value="F:oxidoreductase activity"/>
    <property type="evidence" value="ECO:0007669"/>
    <property type="project" value="UniProtKB-KW"/>
</dbReference>
<dbReference type="PANTHER" id="PTHR43391">
    <property type="entry name" value="RETINOL DEHYDROGENASE-RELATED"/>
    <property type="match status" value="1"/>
</dbReference>
<gene>
    <name evidence="5" type="ORF">AOB60_14010</name>
</gene>
<protein>
    <submittedName>
        <fullName evidence="5">Alcohol dehydrogenase</fullName>
    </submittedName>
</protein>
<proteinExistence type="inferred from homology"/>
<dbReference type="EMBL" id="LJSN01000002">
    <property type="protein sequence ID" value="PNE41713.1"/>
    <property type="molecule type" value="Genomic_DNA"/>
</dbReference>
<evidence type="ECO:0000256" key="4">
    <source>
        <dbReference type="RuleBase" id="RU000363"/>
    </source>
</evidence>
<evidence type="ECO:0000313" key="5">
    <source>
        <dbReference type="EMBL" id="PNE41713.1"/>
    </source>
</evidence>
<dbReference type="RefSeq" id="WP_073444945.1">
    <property type="nucleotide sequence ID" value="NZ_LJSN01000002.1"/>
</dbReference>
<name>A0A2N8PL10_STRNR</name>
<keyword evidence="2" id="KW-0521">NADP</keyword>
<dbReference type="AlphaFoldDB" id="A0A2N8PL10"/>
<accession>A0A2N8PL10</accession>
<dbReference type="PANTHER" id="PTHR43391:SF14">
    <property type="entry name" value="DEHYDROGENASE_REDUCTASE SDR FAMILY PROTEIN 7-LIKE"/>
    <property type="match status" value="1"/>
</dbReference>
<keyword evidence="3" id="KW-0560">Oxidoreductase</keyword>
<dbReference type="Proteomes" id="UP000236047">
    <property type="component" value="Unassembled WGS sequence"/>
</dbReference>
<sequence>MELRAGQVAVVTGADGGTPAPFRRGGGIGRAMARRFAAEGLKVVLADVEEGPLRAAADELAADGVELLARTVDVGVREEVEALADAAYETFGAVHVLCNNAGVGSGAEGRMWEHDPSDWRWAFEVNVWGVFHGVQCFLPRMLASGEPGHVVNTSSTDGGIAPLPTASVYAVTKAAVVTLTESLYAHLAAEGAPVGASVLFPGPHMLRTGLWESHRNRPARHAKSRPRRAPYRTLVAWEEAMKEAGQEVAFTPVEDVAEQVVAGIRAGRFWLLPPSAHTDAQIRARARSQLDRTAPTYLEHFILDDE</sequence>
<comment type="similarity">
    <text evidence="1 4">Belongs to the short-chain dehydrogenases/reductases (SDR) family.</text>
</comment>
<comment type="caution">
    <text evidence="5">The sequence shown here is derived from an EMBL/GenBank/DDBJ whole genome shotgun (WGS) entry which is preliminary data.</text>
</comment>
<evidence type="ECO:0000256" key="3">
    <source>
        <dbReference type="ARBA" id="ARBA00023002"/>
    </source>
</evidence>
<dbReference type="InterPro" id="IPR036291">
    <property type="entry name" value="NAD(P)-bd_dom_sf"/>
</dbReference>
<dbReference type="Pfam" id="PF00106">
    <property type="entry name" value="adh_short"/>
    <property type="match status" value="1"/>
</dbReference>
<dbReference type="Gene3D" id="3.40.50.720">
    <property type="entry name" value="NAD(P)-binding Rossmann-like Domain"/>
    <property type="match status" value="1"/>
</dbReference>
<evidence type="ECO:0000256" key="1">
    <source>
        <dbReference type="ARBA" id="ARBA00006484"/>
    </source>
</evidence>
<evidence type="ECO:0000313" key="6">
    <source>
        <dbReference type="Proteomes" id="UP000236047"/>
    </source>
</evidence>
<dbReference type="NCBIfam" id="NF004843">
    <property type="entry name" value="PRK06194.1"/>
    <property type="match status" value="1"/>
</dbReference>
<dbReference type="PRINTS" id="PR00081">
    <property type="entry name" value="GDHRDH"/>
</dbReference>
<dbReference type="InterPro" id="IPR002347">
    <property type="entry name" value="SDR_fam"/>
</dbReference>
<dbReference type="PRINTS" id="PR00080">
    <property type="entry name" value="SDRFAMILY"/>
</dbReference>
<dbReference type="CDD" id="cd05233">
    <property type="entry name" value="SDR_c"/>
    <property type="match status" value="1"/>
</dbReference>
<organism evidence="5 6">
    <name type="scientific">Streptomyces noursei</name>
    <name type="common">Streptomyces albulus</name>
    <dbReference type="NCBI Taxonomy" id="1971"/>
    <lineage>
        <taxon>Bacteria</taxon>
        <taxon>Bacillati</taxon>
        <taxon>Actinomycetota</taxon>
        <taxon>Actinomycetes</taxon>
        <taxon>Kitasatosporales</taxon>
        <taxon>Streptomycetaceae</taxon>
        <taxon>Streptomyces</taxon>
    </lineage>
</organism>
<keyword evidence="6" id="KW-1185">Reference proteome</keyword>